<organism evidence="3 4">
    <name type="scientific">Purpureocillium lavendulum</name>
    <dbReference type="NCBI Taxonomy" id="1247861"/>
    <lineage>
        <taxon>Eukaryota</taxon>
        <taxon>Fungi</taxon>
        <taxon>Dikarya</taxon>
        <taxon>Ascomycota</taxon>
        <taxon>Pezizomycotina</taxon>
        <taxon>Sordariomycetes</taxon>
        <taxon>Hypocreomycetidae</taxon>
        <taxon>Hypocreales</taxon>
        <taxon>Ophiocordycipitaceae</taxon>
        <taxon>Purpureocillium</taxon>
    </lineage>
</organism>
<protein>
    <submittedName>
        <fullName evidence="3">Alcohol oxidase</fullName>
    </submittedName>
</protein>
<feature type="signal peptide" evidence="2">
    <location>
        <begin position="1"/>
        <end position="17"/>
    </location>
</feature>
<keyword evidence="4" id="KW-1185">Reference proteome</keyword>
<dbReference type="EMBL" id="JAQHRD010000001">
    <property type="protein sequence ID" value="KAJ6445314.1"/>
    <property type="molecule type" value="Genomic_DNA"/>
</dbReference>
<comment type="caution">
    <text evidence="3">The sequence shown here is derived from an EMBL/GenBank/DDBJ whole genome shotgun (WGS) entry which is preliminary data.</text>
</comment>
<accession>A0AB34G1C8</accession>
<keyword evidence="2" id="KW-0732">Signal</keyword>
<evidence type="ECO:0000256" key="1">
    <source>
        <dbReference type="SAM" id="MobiDB-lite"/>
    </source>
</evidence>
<sequence length="130" mass="13922">MRLPTVLAALAGSLALAAPPAEQHAQVDRRDSLTPPTKAAQPLPKGTMKPVVQHNKASPTEKHATLESAFLGPRPTGQGVLVWCKPDGDPNTAMCLPPNGYCNQGKYMIQLDTNPPHGTYCNEKCRCVPQ</sequence>
<gene>
    <name evidence="3" type="ORF">O9K51_00073</name>
</gene>
<feature type="chain" id="PRO_5044326591" evidence="2">
    <location>
        <begin position="18"/>
        <end position="130"/>
    </location>
</feature>
<reference evidence="3" key="1">
    <citation type="submission" date="2023-01" db="EMBL/GenBank/DDBJ databases">
        <title>The growth and conidiation of Purpureocillium lavendulum are regulated by nitrogen source and histone H3K14 acetylation.</title>
        <authorList>
            <person name="Tang P."/>
            <person name="Han J."/>
            <person name="Zhang C."/>
            <person name="Tang P."/>
            <person name="Qi F."/>
            <person name="Zhang K."/>
            <person name="Liang L."/>
        </authorList>
    </citation>
    <scope>NUCLEOTIDE SEQUENCE</scope>
    <source>
        <strain evidence="3">YMF1.00683</strain>
    </source>
</reference>
<evidence type="ECO:0000256" key="2">
    <source>
        <dbReference type="SAM" id="SignalP"/>
    </source>
</evidence>
<dbReference type="AlphaFoldDB" id="A0AB34G1C8"/>
<proteinExistence type="predicted"/>
<dbReference type="Proteomes" id="UP001163105">
    <property type="component" value="Unassembled WGS sequence"/>
</dbReference>
<feature type="region of interest" description="Disordered" evidence="1">
    <location>
        <begin position="24"/>
        <end position="63"/>
    </location>
</feature>
<evidence type="ECO:0000313" key="3">
    <source>
        <dbReference type="EMBL" id="KAJ6445314.1"/>
    </source>
</evidence>
<evidence type="ECO:0000313" key="4">
    <source>
        <dbReference type="Proteomes" id="UP001163105"/>
    </source>
</evidence>
<name>A0AB34G1C8_9HYPO</name>